<feature type="region of interest" description="Disordered" evidence="4">
    <location>
        <begin position="135"/>
        <end position="158"/>
    </location>
</feature>
<dbReference type="CDD" id="cd06470">
    <property type="entry name" value="ACD_IbpA-B_like"/>
    <property type="match status" value="1"/>
</dbReference>
<keyword evidence="1 6" id="KW-0346">Stress response</keyword>
<dbReference type="InterPro" id="IPR008978">
    <property type="entry name" value="HSP20-like_chaperone"/>
</dbReference>
<dbReference type="RefSeq" id="WP_198143455.1">
    <property type="nucleotide sequence ID" value="NZ_JYNE01000025.1"/>
</dbReference>
<comment type="similarity">
    <text evidence="2 3">Belongs to the small heat shock protein (HSP20) family.</text>
</comment>
<accession>A0A0L1KDK3</accession>
<evidence type="ECO:0000256" key="3">
    <source>
        <dbReference type="RuleBase" id="RU003616"/>
    </source>
</evidence>
<evidence type="ECO:0000259" key="5">
    <source>
        <dbReference type="PROSITE" id="PS01031"/>
    </source>
</evidence>
<dbReference type="AlphaFoldDB" id="A0A0L1KDK3"/>
<proteinExistence type="inferred from homology"/>
<gene>
    <name evidence="6" type="ORF">J121_230</name>
</gene>
<evidence type="ECO:0000256" key="2">
    <source>
        <dbReference type="PROSITE-ProRule" id="PRU00285"/>
    </source>
</evidence>
<evidence type="ECO:0000313" key="6">
    <source>
        <dbReference type="EMBL" id="KNH02023.1"/>
    </source>
</evidence>
<protein>
    <submittedName>
        <fullName evidence="6">16 kDa heat shock protein A</fullName>
    </submittedName>
</protein>
<dbReference type="PANTHER" id="PTHR47062">
    <property type="match status" value="1"/>
</dbReference>
<dbReference type="STRING" id="1306953.J121_230"/>
<dbReference type="Gene3D" id="2.60.40.790">
    <property type="match status" value="1"/>
</dbReference>
<dbReference type="InterPro" id="IPR002068">
    <property type="entry name" value="A-crystallin/Hsp20_dom"/>
</dbReference>
<dbReference type="SUPFAM" id="SSF49764">
    <property type="entry name" value="HSP20-like chaperones"/>
    <property type="match status" value="1"/>
</dbReference>
<dbReference type="EMBL" id="JYNE01000025">
    <property type="protein sequence ID" value="KNH02023.1"/>
    <property type="molecule type" value="Genomic_DNA"/>
</dbReference>
<feature type="domain" description="SHSP" evidence="5">
    <location>
        <begin position="30"/>
        <end position="142"/>
    </location>
</feature>
<dbReference type="Proteomes" id="UP000037446">
    <property type="component" value="Unassembled WGS sequence"/>
</dbReference>
<evidence type="ECO:0000256" key="1">
    <source>
        <dbReference type="ARBA" id="ARBA00023016"/>
    </source>
</evidence>
<name>A0A0L1KDK3_9SPHN</name>
<organism evidence="6 7">
    <name type="scientific">Qipengyuania citrea LAMA 915</name>
    <dbReference type="NCBI Taxonomy" id="1306953"/>
    <lineage>
        <taxon>Bacteria</taxon>
        <taxon>Pseudomonadati</taxon>
        <taxon>Pseudomonadota</taxon>
        <taxon>Alphaproteobacteria</taxon>
        <taxon>Sphingomonadales</taxon>
        <taxon>Erythrobacteraceae</taxon>
        <taxon>Qipengyuania</taxon>
    </lineage>
</organism>
<dbReference type="Pfam" id="PF00011">
    <property type="entry name" value="HSP20"/>
    <property type="match status" value="1"/>
</dbReference>
<comment type="caution">
    <text evidence="6">The sequence shown here is derived from an EMBL/GenBank/DDBJ whole genome shotgun (WGS) entry which is preliminary data.</text>
</comment>
<sequence length="158" mass="18009">MRTAFDLTPYRRSTVGFDRLFDAMEKSFRADAQDSYPPFDIVRTGDESYRITLAVAGFTRDEIDITAQQNQLVISGEKREKDEDGVDFLHRGIATRAFERRFQLADFVEVKKASYEDGLLSISLERVVPEAMKPRKIEIGDNTHDNDDTPKLAKDKAA</sequence>
<dbReference type="PATRIC" id="fig|1306953.7.peg.232"/>
<dbReference type="PROSITE" id="PS01031">
    <property type="entry name" value="SHSP"/>
    <property type="match status" value="1"/>
</dbReference>
<dbReference type="InterPro" id="IPR037913">
    <property type="entry name" value="ACD_IbpA/B"/>
</dbReference>
<evidence type="ECO:0000313" key="7">
    <source>
        <dbReference type="Proteomes" id="UP000037446"/>
    </source>
</evidence>
<evidence type="ECO:0000256" key="4">
    <source>
        <dbReference type="SAM" id="MobiDB-lite"/>
    </source>
</evidence>
<dbReference type="PANTHER" id="PTHR47062:SF1">
    <property type="entry name" value="SMALL HEAT SHOCK PROTEIN IBPA"/>
    <property type="match status" value="1"/>
</dbReference>
<reference evidence="6" key="1">
    <citation type="submission" date="2015-02" db="EMBL/GenBank/DDBJ databases">
        <authorList>
            <person name="Chooi Y.-H."/>
        </authorList>
    </citation>
    <scope>NUCLEOTIDE SEQUENCE [LARGE SCALE GENOMIC DNA]</scope>
    <source>
        <strain evidence="6">LAMA 915</strain>
    </source>
</reference>